<gene>
    <name evidence="1" type="ORF">AAFF_G00167110</name>
</gene>
<dbReference type="AlphaFoldDB" id="A0AAD7RMB7"/>
<evidence type="ECO:0000313" key="1">
    <source>
        <dbReference type="EMBL" id="KAJ8386762.1"/>
    </source>
</evidence>
<dbReference type="Proteomes" id="UP001221898">
    <property type="component" value="Unassembled WGS sequence"/>
</dbReference>
<evidence type="ECO:0000313" key="2">
    <source>
        <dbReference type="Proteomes" id="UP001221898"/>
    </source>
</evidence>
<dbReference type="EMBL" id="JAINUG010000223">
    <property type="protein sequence ID" value="KAJ8386762.1"/>
    <property type="molecule type" value="Genomic_DNA"/>
</dbReference>
<comment type="caution">
    <text evidence="1">The sequence shown here is derived from an EMBL/GenBank/DDBJ whole genome shotgun (WGS) entry which is preliminary data.</text>
</comment>
<accession>A0AAD7RMB7</accession>
<keyword evidence="2" id="KW-1185">Reference proteome</keyword>
<proteinExistence type="predicted"/>
<protein>
    <submittedName>
        <fullName evidence="1">Uncharacterized protein</fullName>
    </submittedName>
</protein>
<reference evidence="1" key="1">
    <citation type="journal article" date="2023" name="Science">
        <title>Genome structures resolve the early diversification of teleost fishes.</title>
        <authorList>
            <person name="Parey E."/>
            <person name="Louis A."/>
            <person name="Montfort J."/>
            <person name="Bouchez O."/>
            <person name="Roques C."/>
            <person name="Iampietro C."/>
            <person name="Lluch J."/>
            <person name="Castinel A."/>
            <person name="Donnadieu C."/>
            <person name="Desvignes T."/>
            <person name="Floi Bucao C."/>
            <person name="Jouanno E."/>
            <person name="Wen M."/>
            <person name="Mejri S."/>
            <person name="Dirks R."/>
            <person name="Jansen H."/>
            <person name="Henkel C."/>
            <person name="Chen W.J."/>
            <person name="Zahm M."/>
            <person name="Cabau C."/>
            <person name="Klopp C."/>
            <person name="Thompson A.W."/>
            <person name="Robinson-Rechavi M."/>
            <person name="Braasch I."/>
            <person name="Lecointre G."/>
            <person name="Bobe J."/>
            <person name="Postlethwait J.H."/>
            <person name="Berthelot C."/>
            <person name="Roest Crollius H."/>
            <person name="Guiguen Y."/>
        </authorList>
    </citation>
    <scope>NUCLEOTIDE SEQUENCE</scope>
    <source>
        <strain evidence="1">NC1722</strain>
    </source>
</reference>
<name>A0AAD7RMB7_9TELE</name>
<organism evidence="1 2">
    <name type="scientific">Aldrovandia affinis</name>
    <dbReference type="NCBI Taxonomy" id="143900"/>
    <lineage>
        <taxon>Eukaryota</taxon>
        <taxon>Metazoa</taxon>
        <taxon>Chordata</taxon>
        <taxon>Craniata</taxon>
        <taxon>Vertebrata</taxon>
        <taxon>Euteleostomi</taxon>
        <taxon>Actinopterygii</taxon>
        <taxon>Neopterygii</taxon>
        <taxon>Teleostei</taxon>
        <taxon>Notacanthiformes</taxon>
        <taxon>Halosauridae</taxon>
        <taxon>Aldrovandia</taxon>
    </lineage>
</organism>
<sequence length="93" mass="10200">MRERTGTNYRPVRLLTRSALQSVVSDDENSRVERSKFDGSTVAVKVGTAEPSGIRGHRTPDVWKPDSLPMLDPRGSTAAHLLGPRDGRVGQVF</sequence>